<dbReference type="AlphaFoldDB" id="A0A1B6FII6"/>
<name>A0A1B6FII6_9HEMI</name>
<dbReference type="GO" id="GO:0035267">
    <property type="term" value="C:NuA4 histone acetyltransferase complex"/>
    <property type="evidence" value="ECO:0007669"/>
    <property type="project" value="TreeGrafter"/>
</dbReference>
<feature type="non-terminal residue" evidence="3">
    <location>
        <position position="1"/>
    </location>
</feature>
<proteinExistence type="predicted"/>
<evidence type="ECO:0008006" key="4">
    <source>
        <dbReference type="Google" id="ProtNLM"/>
    </source>
</evidence>
<evidence type="ECO:0000256" key="2">
    <source>
        <dbReference type="SAM" id="MobiDB-lite"/>
    </source>
</evidence>
<sequence>RNCASQYGSMLENVETPKRKKRTTTSLLSSTSSTGSSPGPVNDLQVGETPGENIVRKLTSERIEELEKIIVEQKHQYGVLRSEIQLLESGQITEAQLRKMY</sequence>
<dbReference type="PANTHER" id="PTHR15398:SF4">
    <property type="entry name" value="BROMODOMAIN-CONTAINING PROTEIN 8 ISOFORM X1"/>
    <property type="match status" value="1"/>
</dbReference>
<reference evidence="3" key="1">
    <citation type="submission" date="2015-11" db="EMBL/GenBank/DDBJ databases">
        <title>De novo transcriptome assembly of four potential Pierce s Disease insect vectors from Arizona vineyards.</title>
        <authorList>
            <person name="Tassone E.E."/>
        </authorList>
    </citation>
    <scope>NUCLEOTIDE SEQUENCE</scope>
</reference>
<gene>
    <name evidence="3" type="ORF">g.48255</name>
</gene>
<feature type="non-terminal residue" evidence="3">
    <location>
        <position position="101"/>
    </location>
</feature>
<dbReference type="PANTHER" id="PTHR15398">
    <property type="entry name" value="BROMODOMAIN-CONTAINING PROTEIN 8"/>
    <property type="match status" value="1"/>
</dbReference>
<organism evidence="3">
    <name type="scientific">Cuerna arida</name>
    <dbReference type="NCBI Taxonomy" id="1464854"/>
    <lineage>
        <taxon>Eukaryota</taxon>
        <taxon>Metazoa</taxon>
        <taxon>Ecdysozoa</taxon>
        <taxon>Arthropoda</taxon>
        <taxon>Hexapoda</taxon>
        <taxon>Insecta</taxon>
        <taxon>Pterygota</taxon>
        <taxon>Neoptera</taxon>
        <taxon>Paraneoptera</taxon>
        <taxon>Hemiptera</taxon>
        <taxon>Auchenorrhyncha</taxon>
        <taxon>Membracoidea</taxon>
        <taxon>Cicadellidae</taxon>
        <taxon>Cicadellinae</taxon>
        <taxon>Proconiini</taxon>
        <taxon>Cuerna</taxon>
    </lineage>
</organism>
<keyword evidence="1" id="KW-0175">Coiled coil</keyword>
<evidence type="ECO:0000313" key="3">
    <source>
        <dbReference type="EMBL" id="JAS49995.1"/>
    </source>
</evidence>
<dbReference type="EMBL" id="GECZ01019774">
    <property type="protein sequence ID" value="JAS49995.1"/>
    <property type="molecule type" value="Transcribed_RNA"/>
</dbReference>
<feature type="region of interest" description="Disordered" evidence="2">
    <location>
        <begin position="1"/>
        <end position="51"/>
    </location>
</feature>
<feature type="coiled-coil region" evidence="1">
    <location>
        <begin position="56"/>
        <end position="83"/>
    </location>
</feature>
<evidence type="ECO:0000256" key="1">
    <source>
        <dbReference type="SAM" id="Coils"/>
    </source>
</evidence>
<feature type="compositionally biased region" description="Low complexity" evidence="2">
    <location>
        <begin position="24"/>
        <end position="40"/>
    </location>
</feature>
<protein>
    <recommendedName>
        <fullName evidence="4">BMERB domain-containing protein</fullName>
    </recommendedName>
</protein>
<accession>A0A1B6FII6</accession>